<evidence type="ECO:0000313" key="2">
    <source>
        <dbReference type="Proteomes" id="UP000605846"/>
    </source>
</evidence>
<comment type="caution">
    <text evidence="1">The sequence shown here is derived from an EMBL/GenBank/DDBJ whole genome shotgun (WGS) entry which is preliminary data.</text>
</comment>
<protein>
    <submittedName>
        <fullName evidence="1">Uncharacterized protein</fullName>
    </submittedName>
</protein>
<accession>A0A8H7BNB8</accession>
<reference evidence="1" key="1">
    <citation type="submission" date="2020-01" db="EMBL/GenBank/DDBJ databases">
        <title>Genome Sequencing of Three Apophysomyces-Like Fungal Strains Confirms a Novel Fungal Genus in the Mucoromycota with divergent Burkholderia-like Endosymbiotic Bacteria.</title>
        <authorList>
            <person name="Stajich J.E."/>
            <person name="Macias A.M."/>
            <person name="Carter-House D."/>
            <person name="Lovett B."/>
            <person name="Kasson L.R."/>
            <person name="Berry K."/>
            <person name="Grigoriev I."/>
            <person name="Chang Y."/>
            <person name="Spatafora J."/>
            <person name="Kasson M.T."/>
        </authorList>
    </citation>
    <scope>NUCLEOTIDE SEQUENCE</scope>
    <source>
        <strain evidence="1">NRRL A-21654</strain>
    </source>
</reference>
<organism evidence="1 2">
    <name type="scientific">Apophysomyces ossiformis</name>
    <dbReference type="NCBI Taxonomy" id="679940"/>
    <lineage>
        <taxon>Eukaryota</taxon>
        <taxon>Fungi</taxon>
        <taxon>Fungi incertae sedis</taxon>
        <taxon>Mucoromycota</taxon>
        <taxon>Mucoromycotina</taxon>
        <taxon>Mucoromycetes</taxon>
        <taxon>Mucorales</taxon>
        <taxon>Mucorineae</taxon>
        <taxon>Mucoraceae</taxon>
        <taxon>Apophysomyces</taxon>
    </lineage>
</organism>
<feature type="non-terminal residue" evidence="1">
    <location>
        <position position="95"/>
    </location>
</feature>
<gene>
    <name evidence="1" type="ORF">EC973_007230</name>
</gene>
<dbReference type="EMBL" id="JABAYA010000508">
    <property type="protein sequence ID" value="KAF7720592.1"/>
    <property type="molecule type" value="Genomic_DNA"/>
</dbReference>
<dbReference type="Proteomes" id="UP000605846">
    <property type="component" value="Unassembled WGS sequence"/>
</dbReference>
<evidence type="ECO:0000313" key="1">
    <source>
        <dbReference type="EMBL" id="KAF7720592.1"/>
    </source>
</evidence>
<sequence length="95" mass="11064">MTRKRYHNHYLHNVDSRVYHENRQLSLEQDQLSDKIFRAGASVKIMSRAVANDDGQGTVNVAQRDLLNWQSRSEPLETSSVPLKINEMSVENYEF</sequence>
<name>A0A8H7BNB8_9FUNG</name>
<dbReference type="AlphaFoldDB" id="A0A8H7BNB8"/>
<keyword evidence="2" id="KW-1185">Reference proteome</keyword>
<proteinExistence type="predicted"/>